<dbReference type="Gene3D" id="3.30.70.20">
    <property type="match status" value="1"/>
</dbReference>
<keyword evidence="6 8" id="KW-0411">Iron-sulfur</keyword>
<keyword evidence="4 8" id="KW-0249">Electron transport</keyword>
<gene>
    <name evidence="10" type="ORF">ACFFTU_10160</name>
</gene>
<dbReference type="Proteomes" id="UP001589718">
    <property type="component" value="Unassembled WGS sequence"/>
</dbReference>
<name>A0ABV5PAW1_STRCM</name>
<protein>
    <recommendedName>
        <fullName evidence="8">Ferredoxin</fullName>
    </recommendedName>
</protein>
<proteinExistence type="predicted"/>
<dbReference type="SUPFAM" id="SSF54862">
    <property type="entry name" value="4Fe-4S ferredoxins"/>
    <property type="match status" value="1"/>
</dbReference>
<evidence type="ECO:0000256" key="8">
    <source>
        <dbReference type="RuleBase" id="RU368020"/>
    </source>
</evidence>
<comment type="cofactor">
    <cofactor evidence="1">
        <name>[3Fe-4S] cluster</name>
        <dbReference type="ChEBI" id="CHEBI:21137"/>
    </cofactor>
</comment>
<keyword evidence="7" id="KW-0003">3Fe-4S</keyword>
<evidence type="ECO:0000313" key="11">
    <source>
        <dbReference type="Proteomes" id="UP001589718"/>
    </source>
</evidence>
<organism evidence="10 11">
    <name type="scientific">Streptomyces cremeus</name>
    <dbReference type="NCBI Taxonomy" id="66881"/>
    <lineage>
        <taxon>Bacteria</taxon>
        <taxon>Bacillati</taxon>
        <taxon>Actinomycetota</taxon>
        <taxon>Actinomycetes</taxon>
        <taxon>Kitasatosporales</taxon>
        <taxon>Streptomycetaceae</taxon>
        <taxon>Streptomyces</taxon>
    </lineage>
</organism>
<reference evidence="10 11" key="1">
    <citation type="submission" date="2024-09" db="EMBL/GenBank/DDBJ databases">
        <authorList>
            <person name="Sun Q."/>
            <person name="Mori K."/>
        </authorList>
    </citation>
    <scope>NUCLEOTIDE SEQUENCE [LARGE SCALE GENOMIC DNA]</scope>
    <source>
        <strain evidence="10 11">JCM 4362</strain>
    </source>
</reference>
<dbReference type="InterPro" id="IPR017896">
    <property type="entry name" value="4Fe4S_Fe-S-bd"/>
</dbReference>
<keyword evidence="5 8" id="KW-0408">Iron</keyword>
<dbReference type="Pfam" id="PF13370">
    <property type="entry name" value="Fer4_13"/>
    <property type="match status" value="1"/>
</dbReference>
<accession>A0ABV5PAW1</accession>
<feature type="domain" description="4Fe-4S ferredoxin-type" evidence="9">
    <location>
        <begin position="13"/>
        <end position="41"/>
    </location>
</feature>
<evidence type="ECO:0000256" key="3">
    <source>
        <dbReference type="ARBA" id="ARBA00022723"/>
    </source>
</evidence>
<evidence type="ECO:0000313" key="10">
    <source>
        <dbReference type="EMBL" id="MFB9520309.1"/>
    </source>
</evidence>
<dbReference type="EMBL" id="JBHMCR010000005">
    <property type="protein sequence ID" value="MFB9520309.1"/>
    <property type="molecule type" value="Genomic_DNA"/>
</dbReference>
<dbReference type="RefSeq" id="WP_345227673.1">
    <property type="nucleotide sequence ID" value="NZ_BAAAXE010000014.1"/>
</dbReference>
<evidence type="ECO:0000256" key="7">
    <source>
        <dbReference type="ARBA" id="ARBA00023291"/>
    </source>
</evidence>
<evidence type="ECO:0000259" key="9">
    <source>
        <dbReference type="PROSITE" id="PS51379"/>
    </source>
</evidence>
<evidence type="ECO:0000256" key="6">
    <source>
        <dbReference type="ARBA" id="ARBA00023014"/>
    </source>
</evidence>
<evidence type="ECO:0000256" key="1">
    <source>
        <dbReference type="ARBA" id="ARBA00001927"/>
    </source>
</evidence>
<keyword evidence="3 8" id="KW-0479">Metal-binding</keyword>
<evidence type="ECO:0000256" key="2">
    <source>
        <dbReference type="ARBA" id="ARBA00022448"/>
    </source>
</evidence>
<keyword evidence="11" id="KW-1185">Reference proteome</keyword>
<dbReference type="PANTHER" id="PTHR36923:SF3">
    <property type="entry name" value="FERREDOXIN"/>
    <property type="match status" value="1"/>
</dbReference>
<evidence type="ECO:0000256" key="4">
    <source>
        <dbReference type="ARBA" id="ARBA00022982"/>
    </source>
</evidence>
<dbReference type="InterPro" id="IPR001080">
    <property type="entry name" value="3Fe4S_ferredoxin"/>
</dbReference>
<dbReference type="InterPro" id="IPR051269">
    <property type="entry name" value="Fe-S_cluster_ET"/>
</dbReference>
<comment type="function">
    <text evidence="8">Ferredoxins are iron-sulfur proteins that transfer electrons in a wide variety of metabolic reactions.</text>
</comment>
<comment type="caution">
    <text evidence="10">The sequence shown here is derived from an EMBL/GenBank/DDBJ whole genome shotgun (WGS) entry which is preliminary data.</text>
</comment>
<sequence>MASRPDDSPAAEWRVRASRDRCIGSGMCALTAPGVFDQDQEDGFVQVLRPRLPRTDPDAAAAREAVGICPAQAIGLR</sequence>
<dbReference type="PROSITE" id="PS51379">
    <property type="entry name" value="4FE4S_FER_2"/>
    <property type="match status" value="1"/>
</dbReference>
<keyword evidence="2 8" id="KW-0813">Transport</keyword>
<dbReference type="PANTHER" id="PTHR36923">
    <property type="entry name" value="FERREDOXIN"/>
    <property type="match status" value="1"/>
</dbReference>
<evidence type="ECO:0000256" key="5">
    <source>
        <dbReference type="ARBA" id="ARBA00023004"/>
    </source>
</evidence>
<dbReference type="PRINTS" id="PR00352">
    <property type="entry name" value="3FE4SFRDOXIN"/>
</dbReference>